<evidence type="ECO:0000313" key="2">
    <source>
        <dbReference type="Proteomes" id="UP000295157"/>
    </source>
</evidence>
<organism evidence="1 2">
    <name type="scientific">Nonomuraea longispora</name>
    <dbReference type="NCBI Taxonomy" id="1848320"/>
    <lineage>
        <taxon>Bacteria</taxon>
        <taxon>Bacillati</taxon>
        <taxon>Actinomycetota</taxon>
        <taxon>Actinomycetes</taxon>
        <taxon>Streptosporangiales</taxon>
        <taxon>Streptosporangiaceae</taxon>
        <taxon>Nonomuraea</taxon>
    </lineage>
</organism>
<sequence>MISSPQSSGQEEVVQIWAESSGGPLVLVAEKALNEWTGARGDDYELACAVDDCGVIRFGAGEPALVFWDEPTSITYFQRLRMFVQWVYGDPDCDVEQAVSDLGDVAWEQGPAMDFGGSMVLLDAAVPGAEIQIDQVRGAMDAEAISVEIVPGRYRVDCGEVRPDEHTCFRCYRLVAVA</sequence>
<protein>
    <submittedName>
        <fullName evidence="1">Uncharacterized protein</fullName>
    </submittedName>
</protein>
<accession>A0A4R4N1Z0</accession>
<proteinExistence type="predicted"/>
<dbReference type="EMBL" id="SMJZ01000131">
    <property type="protein sequence ID" value="TDC02688.1"/>
    <property type="molecule type" value="Genomic_DNA"/>
</dbReference>
<dbReference type="OrthoDB" id="3471576at2"/>
<name>A0A4R4N1Z0_9ACTN</name>
<dbReference type="Proteomes" id="UP000295157">
    <property type="component" value="Unassembled WGS sequence"/>
</dbReference>
<dbReference type="Pfam" id="PF15589">
    <property type="entry name" value="Imm21"/>
    <property type="match status" value="1"/>
</dbReference>
<reference evidence="1 2" key="1">
    <citation type="submission" date="2019-02" db="EMBL/GenBank/DDBJ databases">
        <title>Draft genome sequences of novel Actinobacteria.</title>
        <authorList>
            <person name="Sahin N."/>
            <person name="Ay H."/>
            <person name="Saygin H."/>
        </authorList>
    </citation>
    <scope>NUCLEOTIDE SEQUENCE [LARGE SCALE GENOMIC DNA]</scope>
    <source>
        <strain evidence="1 2">KC201</strain>
    </source>
</reference>
<dbReference type="InterPro" id="IPR028961">
    <property type="entry name" value="Imm21"/>
</dbReference>
<evidence type="ECO:0000313" key="1">
    <source>
        <dbReference type="EMBL" id="TDC02688.1"/>
    </source>
</evidence>
<gene>
    <name evidence="1" type="ORF">E1267_28805</name>
</gene>
<comment type="caution">
    <text evidence="1">The sequence shown here is derived from an EMBL/GenBank/DDBJ whole genome shotgun (WGS) entry which is preliminary data.</text>
</comment>
<dbReference type="AlphaFoldDB" id="A0A4R4N1Z0"/>
<keyword evidence="2" id="KW-1185">Reference proteome</keyword>